<dbReference type="PANTHER" id="PTHR35399:SF2">
    <property type="entry name" value="DUF839 DOMAIN-CONTAINING PROTEIN"/>
    <property type="match status" value="1"/>
</dbReference>
<sequence length="345" mass="37716">MAERFDPALEPNEPNRHGYIVEIDPANSVSRPRKHTALGRFKHENCEMVMARDGHIVAYVGDDEREKHLYKFVSSGTYRPVMDNPSRLLEDGILHAARFDDGGTGVWLALTPDATGMDKAEICINTRLAATAAGATTMDRPEWVAANPQVAEAYCCLTNNKDRGKSGQPVNGVNSRPNNQYGQIVRWISARGNHASRNFKWGLFVMVGNPNVHQDAYAGSSNITSDNMFNSPDGLTFDSQGRLWIQTDGNYSNTGDFSEMGNNQMMLADAGTSAICRFLVGPKECEVTGVTWSPDHKTMFVGIQHPGERHPHTCHFPGDGASVPRSSVIAIEKAGWLGLGRAVVG</sequence>
<reference evidence="2" key="1">
    <citation type="submission" date="2016-02" db="EMBL/GenBank/DDBJ databases">
        <authorList>
            <person name="liu f."/>
        </authorList>
    </citation>
    <scope>NUCLEOTIDE SEQUENCE [LARGE SCALE GENOMIC DNA]</scope>
</reference>
<dbReference type="EMBL" id="FITM01000179">
    <property type="protein sequence ID" value="SAY39496.1"/>
    <property type="molecule type" value="Genomic_DNA"/>
</dbReference>
<keyword evidence="2" id="KW-1185">Reference proteome</keyword>
<evidence type="ECO:0000313" key="2">
    <source>
        <dbReference type="Proteomes" id="UP000182631"/>
    </source>
</evidence>
<proteinExistence type="predicted"/>
<gene>
    <name evidence="1" type="ORF">FLM9_1659</name>
</gene>
<dbReference type="InterPro" id="IPR008557">
    <property type="entry name" value="PhoX"/>
</dbReference>
<dbReference type="SUPFAM" id="SSF63829">
    <property type="entry name" value="Calcium-dependent phosphotriesterase"/>
    <property type="match status" value="1"/>
</dbReference>
<accession>A0A164ZSX9</accession>
<dbReference type="AlphaFoldDB" id="A0A164ZSX9"/>
<dbReference type="Proteomes" id="UP000182631">
    <property type="component" value="Unassembled WGS sequence"/>
</dbReference>
<protein>
    <submittedName>
        <fullName evidence="1">Putative phosphatase</fullName>
    </submittedName>
</protein>
<dbReference type="RefSeq" id="WP_218969760.1">
    <property type="nucleotide sequence ID" value="NZ_FITM01000179.1"/>
</dbReference>
<organism evidence="1 2">
    <name type="scientific">Candidatus Synechococcus spongiarum</name>
    <dbReference type="NCBI Taxonomy" id="431041"/>
    <lineage>
        <taxon>Bacteria</taxon>
        <taxon>Bacillati</taxon>
        <taxon>Cyanobacteriota</taxon>
        <taxon>Cyanophyceae</taxon>
        <taxon>Synechococcales</taxon>
        <taxon>Synechococcaceae</taxon>
        <taxon>Synechococcus</taxon>
    </lineage>
</organism>
<dbReference type="PANTHER" id="PTHR35399">
    <property type="entry name" value="SLR8030 PROTEIN"/>
    <property type="match status" value="1"/>
</dbReference>
<dbReference type="Gene3D" id="2.120.10.30">
    <property type="entry name" value="TolB, C-terminal domain"/>
    <property type="match status" value="1"/>
</dbReference>
<dbReference type="Pfam" id="PF05787">
    <property type="entry name" value="PhoX"/>
    <property type="match status" value="1"/>
</dbReference>
<name>A0A164ZSX9_9SYNE</name>
<dbReference type="InterPro" id="IPR011042">
    <property type="entry name" value="6-blade_b-propeller_TolB-like"/>
</dbReference>
<evidence type="ECO:0000313" key="1">
    <source>
        <dbReference type="EMBL" id="SAY39496.1"/>
    </source>
</evidence>